<keyword evidence="5" id="KW-1185">Reference proteome</keyword>
<protein>
    <submittedName>
        <fullName evidence="4">MBL fold metallo-hydrolase</fullName>
        <ecNumber evidence="4">3.-.-.-</ecNumber>
    </submittedName>
</protein>
<comment type="caution">
    <text evidence="4">The sequence shown here is derived from an EMBL/GenBank/DDBJ whole genome shotgun (WGS) entry which is preliminary data.</text>
</comment>
<dbReference type="Pfam" id="PF00753">
    <property type="entry name" value="Lactamase_B"/>
    <property type="match status" value="1"/>
</dbReference>
<name>A0ABT8S7Z6_9BURK</name>
<accession>A0ABT8S7Z6</accession>
<reference evidence="4" key="1">
    <citation type="submission" date="2023-06" db="EMBL/GenBank/DDBJ databases">
        <authorList>
            <person name="Jiang Y."/>
            <person name="Liu Q."/>
        </authorList>
    </citation>
    <scope>NUCLEOTIDE SEQUENCE</scope>
    <source>
        <strain evidence="4">CGMCC 1.12090</strain>
    </source>
</reference>
<dbReference type="SUPFAM" id="SSF56281">
    <property type="entry name" value="Metallo-hydrolase/oxidoreductase"/>
    <property type="match status" value="1"/>
</dbReference>
<dbReference type="Proteomes" id="UP001169027">
    <property type="component" value="Unassembled WGS sequence"/>
</dbReference>
<dbReference type="PANTHER" id="PTHR11203">
    <property type="entry name" value="CLEAVAGE AND POLYADENYLATION SPECIFICITY FACTOR FAMILY MEMBER"/>
    <property type="match status" value="1"/>
</dbReference>
<dbReference type="GO" id="GO:0016787">
    <property type="term" value="F:hydrolase activity"/>
    <property type="evidence" value="ECO:0007669"/>
    <property type="project" value="UniProtKB-KW"/>
</dbReference>
<dbReference type="EMBL" id="JAUKVY010000013">
    <property type="protein sequence ID" value="MDO1534409.1"/>
    <property type="molecule type" value="Genomic_DNA"/>
</dbReference>
<dbReference type="InterPro" id="IPR001279">
    <property type="entry name" value="Metallo-B-lactamas"/>
</dbReference>
<evidence type="ECO:0000313" key="5">
    <source>
        <dbReference type="Proteomes" id="UP001169027"/>
    </source>
</evidence>
<dbReference type="Pfam" id="PF07521">
    <property type="entry name" value="RMMBL"/>
    <property type="match status" value="1"/>
</dbReference>
<dbReference type="Gene3D" id="3.40.50.10890">
    <property type="match status" value="1"/>
</dbReference>
<feature type="domain" description="Beta-Casp" evidence="3">
    <location>
        <begin position="247"/>
        <end position="366"/>
    </location>
</feature>
<dbReference type="RefSeq" id="WP_301812040.1">
    <property type="nucleotide sequence ID" value="NZ_JAUJZH010000013.1"/>
</dbReference>
<sequence>MRIQFFGGTGTVTGSKYLLEHEGRRLLVDCGLFQGVKQLRLRNWHPLPINAADIDAVVLTHAHIDHSGFVPRLVNLGFKGPVYCTEATLALCKLLLPDSARLQEEEADFANRHGHSRHQPALPLYTERDAREALKRFEVVPFGDEQVPWPGWSWRLTRAGHILGAASLRVGWTGGSILFSGDLGRSDDLLMRPPEPPQPADYVVVESTYGDRLHRDVDTLSALAAVVNRTAARGGIVVIPAFAVGRAQTLLHGVHLLKQARRIPNMPVYLDSPMAADVTRIYRHHGDEHLLAAEQCAAMSGEATVVNTIEESKRLDALAYPSIIVSASGMATGGRVLHHIKTYAPEARNTILFAGFQAAGTRGATLVGGAKEVKIHGAYVPVRAEIAMLDTLSAHADRAQLLAWLDALPAPRRVFVTHGEPVAADSLRLAIEEQHGWPVTVPDYLESFEL</sequence>
<evidence type="ECO:0000313" key="4">
    <source>
        <dbReference type="EMBL" id="MDO1534409.1"/>
    </source>
</evidence>
<dbReference type="EC" id="3.-.-.-" evidence="4"/>
<dbReference type="CDD" id="cd16295">
    <property type="entry name" value="TTHA0252-CPSF-like_MBL-fold"/>
    <property type="match status" value="1"/>
</dbReference>
<gene>
    <name evidence="4" type="ORF">Q2T77_19140</name>
</gene>
<dbReference type="InterPro" id="IPR011108">
    <property type="entry name" value="RMMBL"/>
</dbReference>
<dbReference type="SMART" id="SM01027">
    <property type="entry name" value="Beta-Casp"/>
    <property type="match status" value="1"/>
</dbReference>
<dbReference type="PANTHER" id="PTHR11203:SF37">
    <property type="entry name" value="INTEGRATOR COMPLEX SUBUNIT 11"/>
    <property type="match status" value="1"/>
</dbReference>
<dbReference type="InterPro" id="IPR036866">
    <property type="entry name" value="RibonucZ/Hydroxyglut_hydro"/>
</dbReference>
<feature type="domain" description="Metallo-beta-lactamase" evidence="2">
    <location>
        <begin position="13"/>
        <end position="242"/>
    </location>
</feature>
<organism evidence="4 5">
    <name type="scientific">Variovorax ginsengisoli</name>
    <dbReference type="NCBI Taxonomy" id="363844"/>
    <lineage>
        <taxon>Bacteria</taxon>
        <taxon>Pseudomonadati</taxon>
        <taxon>Pseudomonadota</taxon>
        <taxon>Betaproteobacteria</taxon>
        <taxon>Burkholderiales</taxon>
        <taxon>Comamonadaceae</taxon>
        <taxon>Variovorax</taxon>
    </lineage>
</organism>
<dbReference type="InterPro" id="IPR022712">
    <property type="entry name" value="Beta_Casp"/>
</dbReference>
<dbReference type="Pfam" id="PF10996">
    <property type="entry name" value="Beta-Casp"/>
    <property type="match status" value="1"/>
</dbReference>
<evidence type="ECO:0000259" key="3">
    <source>
        <dbReference type="SMART" id="SM01027"/>
    </source>
</evidence>
<proteinExistence type="predicted"/>
<evidence type="ECO:0000259" key="2">
    <source>
        <dbReference type="SMART" id="SM00849"/>
    </source>
</evidence>
<dbReference type="InterPro" id="IPR050698">
    <property type="entry name" value="MBL"/>
</dbReference>
<dbReference type="SMART" id="SM00849">
    <property type="entry name" value="Lactamase_B"/>
    <property type="match status" value="1"/>
</dbReference>
<dbReference type="Gene3D" id="3.60.15.10">
    <property type="entry name" value="Ribonuclease Z/Hydroxyacylglutathione hydrolase-like"/>
    <property type="match status" value="1"/>
</dbReference>
<evidence type="ECO:0000256" key="1">
    <source>
        <dbReference type="ARBA" id="ARBA00022801"/>
    </source>
</evidence>
<keyword evidence="1 4" id="KW-0378">Hydrolase</keyword>